<dbReference type="GO" id="GO:0008982">
    <property type="term" value="F:protein-N(PI)-phosphohistidine-sugar phosphotransferase activity"/>
    <property type="evidence" value="ECO:0007669"/>
    <property type="project" value="InterPro"/>
</dbReference>
<organism evidence="10 11">
    <name type="scientific">Lactobacillus kullabergensis</name>
    <dbReference type="NCBI Taxonomy" id="1218493"/>
    <lineage>
        <taxon>Bacteria</taxon>
        <taxon>Bacillati</taxon>
        <taxon>Bacillota</taxon>
        <taxon>Bacilli</taxon>
        <taxon>Lactobacillales</taxon>
        <taxon>Lactobacillaceae</taxon>
        <taxon>Lactobacillus</taxon>
    </lineage>
</organism>
<accession>A0A0F4LNK7</accession>
<keyword evidence="4" id="KW-0762">Sugar transport</keyword>
<dbReference type="Gene3D" id="3.40.35.10">
    <property type="entry name" value="Phosphotransferase system, sorbose subfamily IIB component"/>
    <property type="match status" value="1"/>
</dbReference>
<dbReference type="AlphaFoldDB" id="A0A0F4LNK7"/>
<evidence type="ECO:0000256" key="6">
    <source>
        <dbReference type="ARBA" id="ARBA00022683"/>
    </source>
</evidence>
<reference evidence="9 12" key="2">
    <citation type="submission" date="2018-05" db="EMBL/GenBank/DDBJ databases">
        <title>Reference genomes for bee gut microbiota database.</title>
        <authorList>
            <person name="Ellegaard K.M."/>
        </authorList>
    </citation>
    <scope>NUCLEOTIDE SEQUENCE [LARGE SCALE GENOMIC DNA]</scope>
    <source>
        <strain evidence="9 12">ESL0186</strain>
    </source>
</reference>
<keyword evidence="2" id="KW-0813">Transport</keyword>
<reference evidence="10 11" key="1">
    <citation type="submission" date="2014-12" db="EMBL/GenBank/DDBJ databases">
        <title>Comparative genomics of the lactic acid bacteria isolated from the honey bee gut.</title>
        <authorList>
            <person name="Ellegaard K.M."/>
            <person name="Tamarit D."/>
            <person name="Javelind E."/>
            <person name="Olofsson T."/>
            <person name="Andersson S.G."/>
            <person name="Vasquez A."/>
        </authorList>
    </citation>
    <scope>NUCLEOTIDE SEQUENCE [LARGE SCALE GENOMIC DNA]</scope>
    <source>
        <strain evidence="10 11">Biut2</strain>
    </source>
</reference>
<protein>
    <submittedName>
        <fullName evidence="10">PTS Man IIB</fullName>
    </submittedName>
    <submittedName>
        <fullName evidence="9">PTS mannose/fructose/sorbose transporter subunit IIB</fullName>
    </submittedName>
</protein>
<keyword evidence="7" id="KW-0418">Kinase</keyword>
<dbReference type="Pfam" id="PF03830">
    <property type="entry name" value="PTSIIB_sorb"/>
    <property type="match status" value="1"/>
</dbReference>
<evidence type="ECO:0000313" key="10">
    <source>
        <dbReference type="EMBL" id="KJY59166.1"/>
    </source>
</evidence>
<keyword evidence="12" id="KW-1185">Reference proteome</keyword>
<dbReference type="STRING" id="1218493.JF76_01270"/>
<sequence>MSISVVRIDDRVIHGQTMTRWTKARPVDGILVVGDNIAHDKLRRKVLKAAANDLKVGIYTVAEAGDKIKKGIESKKKFFLISDSPKTFAQMADMGIDFGKVLNVGPMNTRPGTKVLGRTVAIDQDDYNAFEDIAKHGIDIQFQLLPDDEIKPWSTMKKKYDSMS</sequence>
<dbReference type="OrthoDB" id="9788818at2"/>
<evidence type="ECO:0000256" key="5">
    <source>
        <dbReference type="ARBA" id="ARBA00022679"/>
    </source>
</evidence>
<proteinExistence type="predicted"/>
<evidence type="ECO:0000313" key="11">
    <source>
        <dbReference type="Proteomes" id="UP000033533"/>
    </source>
</evidence>
<dbReference type="Proteomes" id="UP000033533">
    <property type="component" value="Unassembled WGS sequence"/>
</dbReference>
<dbReference type="InterPro" id="IPR036667">
    <property type="entry name" value="PTS_IIB_sorbose-sp_sf"/>
</dbReference>
<dbReference type="Proteomes" id="UP000246036">
    <property type="component" value="Chromosome"/>
</dbReference>
<dbReference type="GO" id="GO:0016301">
    <property type="term" value="F:kinase activity"/>
    <property type="evidence" value="ECO:0007669"/>
    <property type="project" value="UniProtKB-KW"/>
</dbReference>
<name>A0A0F4LNK7_9LACO</name>
<dbReference type="InterPro" id="IPR004720">
    <property type="entry name" value="PTS_IIB_sorbose-sp"/>
</dbReference>
<dbReference type="PROSITE" id="PS51101">
    <property type="entry name" value="PTS_EIIB_TYPE_4"/>
    <property type="match status" value="1"/>
</dbReference>
<evidence type="ECO:0000259" key="8">
    <source>
        <dbReference type="PROSITE" id="PS51101"/>
    </source>
</evidence>
<dbReference type="EMBL" id="JXBY01000002">
    <property type="protein sequence ID" value="KJY59166.1"/>
    <property type="molecule type" value="Genomic_DNA"/>
</dbReference>
<evidence type="ECO:0000313" key="9">
    <source>
        <dbReference type="EMBL" id="AWM74580.1"/>
    </source>
</evidence>
<dbReference type="HOGENOM" id="CLU_116175_0_0_9"/>
<evidence type="ECO:0000256" key="7">
    <source>
        <dbReference type="ARBA" id="ARBA00022777"/>
    </source>
</evidence>
<keyword evidence="6" id="KW-0598">Phosphotransferase system</keyword>
<gene>
    <name evidence="9" type="ORF">DKL58_00560</name>
    <name evidence="10" type="ORF">JF76_01270</name>
</gene>
<dbReference type="GO" id="GO:0009401">
    <property type="term" value="P:phosphoenolpyruvate-dependent sugar phosphotransferase system"/>
    <property type="evidence" value="ECO:0007669"/>
    <property type="project" value="UniProtKB-KW"/>
</dbReference>
<evidence type="ECO:0000256" key="2">
    <source>
        <dbReference type="ARBA" id="ARBA00022448"/>
    </source>
</evidence>
<dbReference type="EMBL" id="CP029477">
    <property type="protein sequence ID" value="AWM74580.1"/>
    <property type="molecule type" value="Genomic_DNA"/>
</dbReference>
<dbReference type="KEGG" id="lkl:DKL58_00560"/>
<feature type="domain" description="PTS EIIB type-4" evidence="8">
    <location>
        <begin position="1"/>
        <end position="164"/>
    </location>
</feature>
<dbReference type="SUPFAM" id="SSF52728">
    <property type="entry name" value="PTS IIb component"/>
    <property type="match status" value="1"/>
</dbReference>
<dbReference type="RefSeq" id="WP_045927368.1">
    <property type="nucleotide sequence ID" value="NZ_CP029477.1"/>
</dbReference>
<keyword evidence="3" id="KW-0963">Cytoplasm</keyword>
<comment type="subcellular location">
    <subcellularLocation>
        <location evidence="1">Cytoplasm</location>
    </subcellularLocation>
</comment>
<dbReference type="PATRIC" id="fig|1218493.3.peg.137"/>
<evidence type="ECO:0000256" key="3">
    <source>
        <dbReference type="ARBA" id="ARBA00022490"/>
    </source>
</evidence>
<keyword evidence="5" id="KW-0808">Transferase</keyword>
<evidence type="ECO:0000256" key="1">
    <source>
        <dbReference type="ARBA" id="ARBA00004496"/>
    </source>
</evidence>
<dbReference type="GO" id="GO:0005737">
    <property type="term" value="C:cytoplasm"/>
    <property type="evidence" value="ECO:0007669"/>
    <property type="project" value="UniProtKB-SubCell"/>
</dbReference>
<evidence type="ECO:0000313" key="12">
    <source>
        <dbReference type="Proteomes" id="UP000246036"/>
    </source>
</evidence>
<evidence type="ECO:0000256" key="4">
    <source>
        <dbReference type="ARBA" id="ARBA00022597"/>
    </source>
</evidence>